<proteinExistence type="inferred from homology"/>
<dbReference type="Gene3D" id="2.20.25.10">
    <property type="match status" value="1"/>
</dbReference>
<dbReference type="EMBL" id="CP074402">
    <property type="protein sequence ID" value="QVJ02936.1"/>
    <property type="molecule type" value="Genomic_DNA"/>
</dbReference>
<dbReference type="PANTHER" id="PTHR33797">
    <property type="entry name" value="ORGANIC HYDROPEROXIDE RESISTANCE PROTEIN-LIKE"/>
    <property type="match status" value="1"/>
</dbReference>
<name>A0A975LBV9_9ACTN</name>
<dbReference type="KEGG" id="nec:KGD82_12585"/>
<dbReference type="GO" id="GO:0006979">
    <property type="term" value="P:response to oxidative stress"/>
    <property type="evidence" value="ECO:0007669"/>
    <property type="project" value="InterPro"/>
</dbReference>
<dbReference type="Proteomes" id="UP000682416">
    <property type="component" value="Chromosome"/>
</dbReference>
<dbReference type="Pfam" id="PF02566">
    <property type="entry name" value="OsmC"/>
    <property type="match status" value="1"/>
</dbReference>
<keyword evidence="3" id="KW-1185">Reference proteome</keyword>
<dbReference type="InterPro" id="IPR036102">
    <property type="entry name" value="OsmC/Ohrsf"/>
</dbReference>
<dbReference type="PANTHER" id="PTHR33797:SF2">
    <property type="entry name" value="ORGANIC HYDROPEROXIDE RESISTANCE PROTEIN-LIKE"/>
    <property type="match status" value="1"/>
</dbReference>
<dbReference type="InterPro" id="IPR015946">
    <property type="entry name" value="KH_dom-like_a/b"/>
</dbReference>
<sequence length="142" mass="14697">MAYNVLYTANASVTGEGRKGSGKTDDGRLSVDLSVPAGVGGDDGPGTNPEQLFAVGYAACFHGALKNVARQAKTKVDGSTIDSKVSLGKSEEGLDIAVELIVTLPGLEQAEAEKLVEAAHQMCPYSRATRGNIEVTLTTKTA</sequence>
<accession>A0A975LBV9</accession>
<dbReference type="AlphaFoldDB" id="A0A975LBV9"/>
<evidence type="ECO:0000313" key="3">
    <source>
        <dbReference type="Proteomes" id="UP000682416"/>
    </source>
</evidence>
<evidence type="ECO:0000256" key="1">
    <source>
        <dbReference type="ARBA" id="ARBA00007378"/>
    </source>
</evidence>
<dbReference type="InterPro" id="IPR019953">
    <property type="entry name" value="OHR"/>
</dbReference>
<dbReference type="RefSeq" id="WP_378740155.1">
    <property type="nucleotide sequence ID" value="NZ_CBDRIY010000027.1"/>
</dbReference>
<dbReference type="SUPFAM" id="SSF82784">
    <property type="entry name" value="OsmC-like"/>
    <property type="match status" value="1"/>
</dbReference>
<reference evidence="2" key="1">
    <citation type="submission" date="2021-05" db="EMBL/GenBank/DDBJ databases">
        <authorList>
            <person name="Kaiqin L."/>
            <person name="Jian G."/>
        </authorList>
    </citation>
    <scope>NUCLEOTIDE SEQUENCE</scope>
    <source>
        <strain evidence="2">HDS5</strain>
    </source>
</reference>
<protein>
    <submittedName>
        <fullName evidence="2">Organic hydroperoxide resistance protein</fullName>
    </submittedName>
</protein>
<dbReference type="Gene3D" id="3.30.300.20">
    <property type="match status" value="1"/>
</dbReference>
<organism evidence="2 3">
    <name type="scientific">Nocardiopsis eucommiae</name>
    <dbReference type="NCBI Taxonomy" id="2831970"/>
    <lineage>
        <taxon>Bacteria</taxon>
        <taxon>Bacillati</taxon>
        <taxon>Actinomycetota</taxon>
        <taxon>Actinomycetes</taxon>
        <taxon>Streptosporangiales</taxon>
        <taxon>Nocardiopsidaceae</taxon>
        <taxon>Nocardiopsis</taxon>
    </lineage>
</organism>
<comment type="similarity">
    <text evidence="1">Belongs to the OsmC/Ohr family.</text>
</comment>
<evidence type="ECO:0000313" key="2">
    <source>
        <dbReference type="EMBL" id="QVJ02936.1"/>
    </source>
</evidence>
<dbReference type="InterPro" id="IPR003718">
    <property type="entry name" value="OsmC/Ohr_fam"/>
</dbReference>
<dbReference type="NCBIfam" id="TIGR03561">
    <property type="entry name" value="organ_hyd_perox"/>
    <property type="match status" value="1"/>
</dbReference>
<gene>
    <name evidence="2" type="ORF">KGD82_12585</name>
</gene>